<feature type="signal peptide" evidence="1">
    <location>
        <begin position="1"/>
        <end position="24"/>
    </location>
</feature>
<organism evidence="3 4">
    <name type="scientific">Gellertiella hungarica</name>
    <dbReference type="NCBI Taxonomy" id="1572859"/>
    <lineage>
        <taxon>Bacteria</taxon>
        <taxon>Pseudomonadati</taxon>
        <taxon>Pseudomonadota</taxon>
        <taxon>Alphaproteobacteria</taxon>
        <taxon>Hyphomicrobiales</taxon>
        <taxon>Rhizobiaceae</taxon>
        <taxon>Gellertiella</taxon>
    </lineage>
</organism>
<accession>A0A7W6NJ16</accession>
<reference evidence="3 4" key="1">
    <citation type="submission" date="2020-08" db="EMBL/GenBank/DDBJ databases">
        <title>Genomic Encyclopedia of Type Strains, Phase IV (KMG-IV): sequencing the most valuable type-strain genomes for metagenomic binning, comparative biology and taxonomic classification.</title>
        <authorList>
            <person name="Goeker M."/>
        </authorList>
    </citation>
    <scope>NUCLEOTIDE SEQUENCE [LARGE SCALE GENOMIC DNA]</scope>
    <source>
        <strain evidence="3 4">DSM 29853</strain>
    </source>
</reference>
<comment type="caution">
    <text evidence="3">The sequence shown here is derived from an EMBL/GenBank/DDBJ whole genome shotgun (WGS) entry which is preliminary data.</text>
</comment>
<sequence>MRRYVSSLMIPLLLVAFATATVRADDDGDGDDAETLDAVHEAVEKGVLKPLPELKKIIKARFPGDIVRISPHRKHGTFAYEFKVLQPDGRLVEIEMDAATGRILETENE</sequence>
<evidence type="ECO:0000313" key="4">
    <source>
        <dbReference type="Proteomes" id="UP000528286"/>
    </source>
</evidence>
<evidence type="ECO:0000256" key="1">
    <source>
        <dbReference type="SAM" id="SignalP"/>
    </source>
</evidence>
<dbReference type="InterPro" id="IPR025711">
    <property type="entry name" value="PepSY"/>
</dbReference>
<proteinExistence type="predicted"/>
<keyword evidence="4" id="KW-1185">Reference proteome</keyword>
<dbReference type="Pfam" id="PF03413">
    <property type="entry name" value="PepSY"/>
    <property type="match status" value="1"/>
</dbReference>
<name>A0A7W6NJ16_9HYPH</name>
<evidence type="ECO:0000259" key="2">
    <source>
        <dbReference type="Pfam" id="PF03413"/>
    </source>
</evidence>
<feature type="chain" id="PRO_5031531201" evidence="1">
    <location>
        <begin position="25"/>
        <end position="109"/>
    </location>
</feature>
<dbReference type="EMBL" id="JACIEZ010000001">
    <property type="protein sequence ID" value="MBB4063293.1"/>
    <property type="molecule type" value="Genomic_DNA"/>
</dbReference>
<dbReference type="Proteomes" id="UP000528286">
    <property type="component" value="Unassembled WGS sequence"/>
</dbReference>
<gene>
    <name evidence="3" type="ORF">GGR23_000454</name>
</gene>
<dbReference type="AlphaFoldDB" id="A0A7W6NJ16"/>
<protein>
    <submittedName>
        <fullName evidence="3">Putative membrane protein YkoI</fullName>
    </submittedName>
</protein>
<dbReference type="RefSeq" id="WP_183364487.1">
    <property type="nucleotide sequence ID" value="NZ_JACIEZ010000001.1"/>
</dbReference>
<dbReference type="Gene3D" id="3.10.450.40">
    <property type="match status" value="1"/>
</dbReference>
<feature type="domain" description="PepSY" evidence="2">
    <location>
        <begin position="53"/>
        <end position="107"/>
    </location>
</feature>
<evidence type="ECO:0000313" key="3">
    <source>
        <dbReference type="EMBL" id="MBB4063293.1"/>
    </source>
</evidence>
<keyword evidence="1" id="KW-0732">Signal</keyword>